<dbReference type="SMART" id="SM00245">
    <property type="entry name" value="TSPc"/>
    <property type="match status" value="1"/>
</dbReference>
<protein>
    <recommendedName>
        <fullName evidence="4">Tail specific protease domain-containing protein</fullName>
    </recommendedName>
</protein>
<dbReference type="PANTHER" id="PTHR32060:SF30">
    <property type="entry name" value="CARBOXY-TERMINAL PROCESSING PROTEASE CTPA"/>
    <property type="match status" value="1"/>
</dbReference>
<dbReference type="InterPro" id="IPR029045">
    <property type="entry name" value="ClpP/crotonase-like_dom_sf"/>
</dbReference>
<keyword evidence="3" id="KW-0720">Serine protease</keyword>
<dbReference type="GO" id="GO:0007165">
    <property type="term" value="P:signal transduction"/>
    <property type="evidence" value="ECO:0007669"/>
    <property type="project" value="TreeGrafter"/>
</dbReference>
<dbReference type="GO" id="GO:0030288">
    <property type="term" value="C:outer membrane-bounded periplasmic space"/>
    <property type="evidence" value="ECO:0007669"/>
    <property type="project" value="TreeGrafter"/>
</dbReference>
<dbReference type="InterPro" id="IPR004447">
    <property type="entry name" value="Peptidase_S41A"/>
</dbReference>
<evidence type="ECO:0000256" key="3">
    <source>
        <dbReference type="ARBA" id="ARBA00022825"/>
    </source>
</evidence>
<gene>
    <name evidence="5" type="ORF">COU85_02570</name>
</gene>
<reference evidence="6" key="1">
    <citation type="submission" date="2017-09" db="EMBL/GenBank/DDBJ databases">
        <title>Depth-based differentiation of microbial function through sediment-hosted aquifers and enrichment of novel symbionts in the deep terrestrial subsurface.</title>
        <authorList>
            <person name="Probst A.J."/>
            <person name="Ladd B."/>
            <person name="Jarett J.K."/>
            <person name="Geller-Mcgrath D.E."/>
            <person name="Sieber C.M.K."/>
            <person name="Emerson J.B."/>
            <person name="Anantharaman K."/>
            <person name="Thomas B.C."/>
            <person name="Malmstrom R."/>
            <person name="Stieglmeier M."/>
            <person name="Klingl A."/>
            <person name="Woyke T."/>
            <person name="Ryan C.M."/>
            <person name="Banfield J.F."/>
        </authorList>
    </citation>
    <scope>NUCLEOTIDE SEQUENCE [LARGE SCALE GENOMIC DNA]</scope>
</reference>
<dbReference type="InterPro" id="IPR005151">
    <property type="entry name" value="Tail-specific_protease"/>
</dbReference>
<keyword evidence="1" id="KW-0645">Protease</keyword>
<dbReference type="GO" id="GO:0008236">
    <property type="term" value="F:serine-type peptidase activity"/>
    <property type="evidence" value="ECO:0007669"/>
    <property type="project" value="UniProtKB-KW"/>
</dbReference>
<evidence type="ECO:0000313" key="5">
    <source>
        <dbReference type="EMBL" id="PJE59636.1"/>
    </source>
</evidence>
<proteinExistence type="predicted"/>
<dbReference type="Proteomes" id="UP000231086">
    <property type="component" value="Unassembled WGS sequence"/>
</dbReference>
<name>A0A2M8KI83_9BACT</name>
<evidence type="ECO:0000259" key="4">
    <source>
        <dbReference type="SMART" id="SM00245"/>
    </source>
</evidence>
<dbReference type="SUPFAM" id="SSF52096">
    <property type="entry name" value="ClpP/crotonase"/>
    <property type="match status" value="1"/>
</dbReference>
<dbReference type="CDD" id="cd07560">
    <property type="entry name" value="Peptidase_S41_CPP"/>
    <property type="match status" value="1"/>
</dbReference>
<organism evidence="5 6">
    <name type="scientific">Candidatus Portnoybacteria bacterium CG10_big_fil_rev_8_21_14_0_10_44_7</name>
    <dbReference type="NCBI Taxonomy" id="1974816"/>
    <lineage>
        <taxon>Bacteria</taxon>
        <taxon>Candidatus Portnoyibacteriota</taxon>
    </lineage>
</organism>
<dbReference type="GO" id="GO:0006508">
    <property type="term" value="P:proteolysis"/>
    <property type="evidence" value="ECO:0007669"/>
    <property type="project" value="UniProtKB-KW"/>
</dbReference>
<dbReference type="EMBL" id="PFEA01000049">
    <property type="protein sequence ID" value="PJE59636.1"/>
    <property type="molecule type" value="Genomic_DNA"/>
</dbReference>
<evidence type="ECO:0000313" key="6">
    <source>
        <dbReference type="Proteomes" id="UP000231086"/>
    </source>
</evidence>
<dbReference type="AlphaFoldDB" id="A0A2M8KI83"/>
<dbReference type="PANTHER" id="PTHR32060">
    <property type="entry name" value="TAIL-SPECIFIC PROTEASE"/>
    <property type="match status" value="1"/>
</dbReference>
<evidence type="ECO:0000256" key="1">
    <source>
        <dbReference type="ARBA" id="ARBA00022670"/>
    </source>
</evidence>
<comment type="caution">
    <text evidence="5">The sequence shown here is derived from an EMBL/GenBank/DDBJ whole genome shotgun (WGS) entry which is preliminary data.</text>
</comment>
<evidence type="ECO:0000256" key="2">
    <source>
        <dbReference type="ARBA" id="ARBA00022801"/>
    </source>
</evidence>
<dbReference type="Gene3D" id="3.90.226.10">
    <property type="entry name" value="2-enoyl-CoA Hydratase, Chain A, domain 1"/>
    <property type="match status" value="1"/>
</dbReference>
<feature type="domain" description="Tail specific protease" evidence="4">
    <location>
        <begin position="1"/>
        <end position="78"/>
    </location>
</feature>
<sequence length="107" mass="11270">MVVLINEGSASAAEILAGAFQDHGRAQLVGQKTFGKGSIQQLETIGQGASLKLTIAQWLTPAGHSIEKNGITPDVLAEFTADDFAAGLDPQKDKAVEIIQELIKAKK</sequence>
<keyword evidence="2" id="KW-0378">Hydrolase</keyword>
<dbReference type="Pfam" id="PF03572">
    <property type="entry name" value="Peptidase_S41"/>
    <property type="match status" value="1"/>
</dbReference>
<accession>A0A2M8KI83</accession>
<dbReference type="GO" id="GO:0004175">
    <property type="term" value="F:endopeptidase activity"/>
    <property type="evidence" value="ECO:0007669"/>
    <property type="project" value="TreeGrafter"/>
</dbReference>